<dbReference type="Gene3D" id="1.20.1250.20">
    <property type="entry name" value="MFS general substrate transporter like domains"/>
    <property type="match status" value="1"/>
</dbReference>
<keyword evidence="9" id="KW-1185">Reference proteome</keyword>
<keyword evidence="5 6" id="KW-0472">Membrane</keyword>
<dbReference type="PANTHER" id="PTHR23506:SF26">
    <property type="entry name" value="MFS-TYPE TRANSPORTER SLC18B1"/>
    <property type="match status" value="1"/>
</dbReference>
<evidence type="ECO:0000256" key="3">
    <source>
        <dbReference type="ARBA" id="ARBA00022692"/>
    </source>
</evidence>
<dbReference type="InterPro" id="IPR011701">
    <property type="entry name" value="MFS"/>
</dbReference>
<evidence type="ECO:0000313" key="9">
    <source>
        <dbReference type="Proteomes" id="UP001233999"/>
    </source>
</evidence>
<feature type="domain" description="Major facilitator superfamily (MFS) profile" evidence="7">
    <location>
        <begin position="10"/>
        <end position="251"/>
    </location>
</feature>
<evidence type="ECO:0000256" key="1">
    <source>
        <dbReference type="ARBA" id="ARBA00004141"/>
    </source>
</evidence>
<dbReference type="InterPro" id="IPR020846">
    <property type="entry name" value="MFS_dom"/>
</dbReference>
<dbReference type="Proteomes" id="UP001233999">
    <property type="component" value="Unassembled WGS sequence"/>
</dbReference>
<evidence type="ECO:0000256" key="4">
    <source>
        <dbReference type="ARBA" id="ARBA00022989"/>
    </source>
</evidence>
<feature type="transmembrane region" description="Helical" evidence="6">
    <location>
        <begin position="12"/>
        <end position="32"/>
    </location>
</feature>
<feature type="transmembrane region" description="Helical" evidence="6">
    <location>
        <begin position="174"/>
        <end position="200"/>
    </location>
</feature>
<comment type="subcellular location">
    <subcellularLocation>
        <location evidence="1">Membrane</location>
        <topology evidence="1">Multi-pass membrane protein</topology>
    </subcellularLocation>
</comment>
<evidence type="ECO:0000259" key="7">
    <source>
        <dbReference type="PROSITE" id="PS50850"/>
    </source>
</evidence>
<evidence type="ECO:0000313" key="8">
    <source>
        <dbReference type="EMBL" id="KAJ9589247.1"/>
    </source>
</evidence>
<feature type="transmembrane region" description="Helical" evidence="6">
    <location>
        <begin position="76"/>
        <end position="92"/>
    </location>
</feature>
<keyword evidence="2" id="KW-0813">Transport</keyword>
<dbReference type="PROSITE" id="PS50850">
    <property type="entry name" value="MFS"/>
    <property type="match status" value="1"/>
</dbReference>
<dbReference type="GO" id="GO:0016020">
    <property type="term" value="C:membrane"/>
    <property type="evidence" value="ECO:0007669"/>
    <property type="project" value="UniProtKB-SubCell"/>
</dbReference>
<evidence type="ECO:0000256" key="5">
    <source>
        <dbReference type="ARBA" id="ARBA00023136"/>
    </source>
</evidence>
<reference evidence="8" key="1">
    <citation type="journal article" date="2023" name="IScience">
        <title>Live-bearing cockroach genome reveals convergent evolutionary mechanisms linked to viviparity in insects and beyond.</title>
        <authorList>
            <person name="Fouks B."/>
            <person name="Harrison M.C."/>
            <person name="Mikhailova A.A."/>
            <person name="Marchal E."/>
            <person name="English S."/>
            <person name="Carruthers M."/>
            <person name="Jennings E.C."/>
            <person name="Chiamaka E.L."/>
            <person name="Frigard R.A."/>
            <person name="Pippel M."/>
            <person name="Attardo G.M."/>
            <person name="Benoit J.B."/>
            <person name="Bornberg-Bauer E."/>
            <person name="Tobe S.S."/>
        </authorList>
    </citation>
    <scope>NUCLEOTIDE SEQUENCE</scope>
    <source>
        <strain evidence="8">Stay&amp;Tobe</strain>
    </source>
</reference>
<keyword evidence="3 6" id="KW-0812">Transmembrane</keyword>
<dbReference type="InterPro" id="IPR050930">
    <property type="entry name" value="MFS_Vesicular_Transporter"/>
</dbReference>
<proteinExistence type="predicted"/>
<keyword evidence="4 6" id="KW-1133">Transmembrane helix</keyword>
<dbReference type="GO" id="GO:0022857">
    <property type="term" value="F:transmembrane transporter activity"/>
    <property type="evidence" value="ECO:0007669"/>
    <property type="project" value="InterPro"/>
</dbReference>
<gene>
    <name evidence="8" type="ORF">L9F63_017546</name>
</gene>
<organism evidence="8 9">
    <name type="scientific">Diploptera punctata</name>
    <name type="common">Pacific beetle cockroach</name>
    <dbReference type="NCBI Taxonomy" id="6984"/>
    <lineage>
        <taxon>Eukaryota</taxon>
        <taxon>Metazoa</taxon>
        <taxon>Ecdysozoa</taxon>
        <taxon>Arthropoda</taxon>
        <taxon>Hexapoda</taxon>
        <taxon>Insecta</taxon>
        <taxon>Pterygota</taxon>
        <taxon>Neoptera</taxon>
        <taxon>Polyneoptera</taxon>
        <taxon>Dictyoptera</taxon>
        <taxon>Blattodea</taxon>
        <taxon>Blaberoidea</taxon>
        <taxon>Blaberidae</taxon>
        <taxon>Diplopterinae</taxon>
        <taxon>Diploptera</taxon>
    </lineage>
</organism>
<comment type="caution">
    <text evidence="8">The sequence shown here is derived from an EMBL/GenBank/DDBJ whole genome shotgun (WGS) entry which is preliminary data.</text>
</comment>
<feature type="transmembrane region" description="Helical" evidence="6">
    <location>
        <begin position="142"/>
        <end position="162"/>
    </location>
</feature>
<evidence type="ECO:0000256" key="2">
    <source>
        <dbReference type="ARBA" id="ARBA00022448"/>
    </source>
</evidence>
<feature type="transmembrane region" description="Helical" evidence="6">
    <location>
        <begin position="104"/>
        <end position="130"/>
    </location>
</feature>
<evidence type="ECO:0000256" key="6">
    <source>
        <dbReference type="SAM" id="Phobius"/>
    </source>
</evidence>
<name>A0AAD7ZZU1_DIPPU</name>
<dbReference type="SUPFAM" id="SSF103473">
    <property type="entry name" value="MFS general substrate transporter"/>
    <property type="match status" value="1"/>
</dbReference>
<dbReference type="Pfam" id="PF07690">
    <property type="entry name" value="MFS_1"/>
    <property type="match status" value="1"/>
</dbReference>
<feature type="transmembrane region" description="Helical" evidence="6">
    <location>
        <begin position="44"/>
        <end position="64"/>
    </location>
</feature>
<feature type="non-terminal residue" evidence="8">
    <location>
        <position position="1"/>
    </location>
</feature>
<dbReference type="PANTHER" id="PTHR23506">
    <property type="entry name" value="GH10249P"/>
    <property type="match status" value="1"/>
</dbReference>
<dbReference type="AlphaFoldDB" id="A0AAD7ZZU1"/>
<dbReference type="InterPro" id="IPR036259">
    <property type="entry name" value="MFS_trans_sf"/>
</dbReference>
<dbReference type="EMBL" id="JASPKZ010004959">
    <property type="protein sequence ID" value="KAJ9589247.1"/>
    <property type="molecule type" value="Genomic_DNA"/>
</dbReference>
<protein>
    <recommendedName>
        <fullName evidence="7">Major facilitator superfamily (MFS) profile domain-containing protein</fullName>
    </recommendedName>
</protein>
<reference evidence="8" key="2">
    <citation type="submission" date="2023-05" db="EMBL/GenBank/DDBJ databases">
        <authorList>
            <person name="Fouks B."/>
        </authorList>
    </citation>
    <scope>NUCLEOTIDE SEQUENCE</scope>
    <source>
        <strain evidence="8">Stay&amp;Tobe</strain>
        <tissue evidence="8">Testes</tissue>
    </source>
</reference>
<accession>A0AAD7ZZU1</accession>
<sequence>NLTGILKVPDILLNTFSVICGAVSMGFLTATLEPHIRMFELSPVVTGVVFVISGISYGISAPVYGRLCDRQYNPKLMMAFGSMCIMGGYFLIGPLPGTDLPQTLWMIIVGLVMEGFGTAAIMVPCFSDILSAAYKRGFPNDLSTYGVVSGIWASAFSLGAFIGPSMAGFLYDKVGFQLATLFPISAEIAIFVSVFGFILCRRRRRMVLVSNSNGNRNGQYLHQEIPLISTKQDDNVDVNSNGYNTFGSQVF</sequence>